<dbReference type="GO" id="GO:0006412">
    <property type="term" value="P:translation"/>
    <property type="evidence" value="ECO:0007669"/>
    <property type="project" value="UniProtKB-UniRule"/>
</dbReference>
<dbReference type="PANTHER" id="PTHR21368">
    <property type="entry name" value="50S RIBOSOMAL PROTEIN L9"/>
    <property type="match status" value="1"/>
</dbReference>
<feature type="coiled-coil region" evidence="8">
    <location>
        <begin position="43"/>
        <end position="70"/>
    </location>
</feature>
<dbReference type="HAMAP" id="MF_00503">
    <property type="entry name" value="Ribosomal_bL9"/>
    <property type="match status" value="1"/>
</dbReference>
<keyword evidence="5 7" id="KW-0687">Ribonucleoprotein</keyword>
<evidence type="ECO:0000259" key="9">
    <source>
        <dbReference type="PROSITE" id="PS00651"/>
    </source>
</evidence>
<dbReference type="eggNOG" id="COG0359">
    <property type="taxonomic scope" value="Bacteria"/>
</dbReference>
<comment type="similarity">
    <text evidence="1 7">Belongs to the bacterial ribosomal protein bL9 family.</text>
</comment>
<evidence type="ECO:0000256" key="4">
    <source>
        <dbReference type="ARBA" id="ARBA00022980"/>
    </source>
</evidence>
<gene>
    <name evidence="7 10" type="primary">rplI</name>
    <name evidence="10" type="ORF">MOVI_1780</name>
</gene>
<evidence type="ECO:0000256" key="3">
    <source>
        <dbReference type="ARBA" id="ARBA00022884"/>
    </source>
</evidence>
<evidence type="ECO:0000256" key="5">
    <source>
        <dbReference type="ARBA" id="ARBA00023274"/>
    </source>
</evidence>
<dbReference type="Proteomes" id="UP000020977">
    <property type="component" value="Unassembled WGS sequence"/>
</dbReference>
<keyword evidence="3 7" id="KW-0694">RNA-binding</keyword>
<keyword evidence="8" id="KW-0175">Coiled coil</keyword>
<sequence length="145" mass="16388">MKVILLKDTKDGRANTVVEVSAGYASNYLFKNNLAEPFNPRTEKLLNERLKKIEAEKENKKNQAIQLKSQIENTVLWFKLKGTLDSVHGAISAKKIKKELETKDIFIDKHLIQTQGISNFGTSYVTIKLSPEISATLKINVVKDE</sequence>
<keyword evidence="4 7" id="KW-0689">Ribosomal protein</keyword>
<organism evidence="10 11">
    <name type="scientific">Mesomycoplasma ovipneumoniae 14811</name>
    <dbReference type="NCBI Taxonomy" id="1188239"/>
    <lineage>
        <taxon>Bacteria</taxon>
        <taxon>Bacillati</taxon>
        <taxon>Mycoplasmatota</taxon>
        <taxon>Mycoplasmoidales</taxon>
        <taxon>Metamycoplasmataceae</taxon>
        <taxon>Mesomycoplasma</taxon>
    </lineage>
</organism>
<dbReference type="AlphaFoldDB" id="A0A014KWC7"/>
<dbReference type="STRING" id="1188239.MOVI_1780"/>
<dbReference type="InterPro" id="IPR020069">
    <property type="entry name" value="Ribosomal_bL9_C"/>
</dbReference>
<comment type="function">
    <text evidence="7">Binds to the 23S rRNA.</text>
</comment>
<dbReference type="InterPro" id="IPR036935">
    <property type="entry name" value="Ribosomal_bL9_N_sf"/>
</dbReference>
<dbReference type="Pfam" id="PF01281">
    <property type="entry name" value="Ribosomal_L9_N"/>
    <property type="match status" value="1"/>
</dbReference>
<dbReference type="EMBL" id="JFAD01000012">
    <property type="protein sequence ID" value="EXU61306.1"/>
    <property type="molecule type" value="Genomic_DNA"/>
</dbReference>
<dbReference type="InterPro" id="IPR020070">
    <property type="entry name" value="Ribosomal_bL9_N"/>
</dbReference>
<keyword evidence="2 7" id="KW-0699">rRNA-binding</keyword>
<dbReference type="Gene3D" id="3.10.430.100">
    <property type="entry name" value="Ribosomal protein L9, C-terminal domain"/>
    <property type="match status" value="1"/>
</dbReference>
<dbReference type="NCBIfam" id="TIGR00158">
    <property type="entry name" value="L9"/>
    <property type="match status" value="1"/>
</dbReference>
<dbReference type="GO" id="GO:0005840">
    <property type="term" value="C:ribosome"/>
    <property type="evidence" value="ECO:0007669"/>
    <property type="project" value="UniProtKB-KW"/>
</dbReference>
<dbReference type="Gene3D" id="3.40.5.10">
    <property type="entry name" value="Ribosomal protein L9, N-terminal domain"/>
    <property type="match status" value="1"/>
</dbReference>
<dbReference type="SUPFAM" id="SSF55658">
    <property type="entry name" value="L9 N-domain-like"/>
    <property type="match status" value="1"/>
</dbReference>
<dbReference type="Pfam" id="PF03948">
    <property type="entry name" value="Ribosomal_L9_C"/>
    <property type="match status" value="1"/>
</dbReference>
<dbReference type="InterPro" id="IPR009027">
    <property type="entry name" value="Ribosomal_bL9/RNase_H1_N"/>
</dbReference>
<dbReference type="PROSITE" id="PS00651">
    <property type="entry name" value="RIBOSOMAL_L9"/>
    <property type="match status" value="1"/>
</dbReference>
<reference evidence="10 11" key="1">
    <citation type="submission" date="2014-03" db="EMBL/GenBank/DDBJ databases">
        <title>Genome sequence of Mycoplasma ovipneumoniae strain 14811.</title>
        <authorList>
            <person name="Sirand-Pugnet P."/>
            <person name="Breton M."/>
            <person name="Dordet-Frisoni E."/>
            <person name="Baranowski E."/>
            <person name="Barre A."/>
            <person name="Couture C."/>
            <person name="Dupuy V."/>
            <person name="Gaurivaud P."/>
            <person name="Jacob D."/>
            <person name="Lemaitre C."/>
            <person name="Manso-Silvan L."/>
            <person name="Nikolski M."/>
            <person name="Nouvel L.-X."/>
            <person name="Poumarat F."/>
            <person name="Tardy F."/>
            <person name="Thebault P."/>
            <person name="Theil S."/>
            <person name="Citti C."/>
            <person name="Thiaucourt F."/>
            <person name="Blanchard A."/>
        </authorList>
    </citation>
    <scope>NUCLEOTIDE SEQUENCE [LARGE SCALE GENOMIC DNA]</scope>
    <source>
        <strain evidence="10 11">14811</strain>
    </source>
</reference>
<evidence type="ECO:0000256" key="2">
    <source>
        <dbReference type="ARBA" id="ARBA00022730"/>
    </source>
</evidence>
<dbReference type="GO" id="GO:1990904">
    <property type="term" value="C:ribonucleoprotein complex"/>
    <property type="evidence" value="ECO:0007669"/>
    <property type="project" value="UniProtKB-KW"/>
</dbReference>
<dbReference type="InterPro" id="IPR020594">
    <property type="entry name" value="Ribosomal_bL9_bac/chp"/>
</dbReference>
<dbReference type="RefSeq" id="WP_044284033.1">
    <property type="nucleotide sequence ID" value="NZ_JFAD01000012.1"/>
</dbReference>
<evidence type="ECO:0000313" key="11">
    <source>
        <dbReference type="Proteomes" id="UP000020977"/>
    </source>
</evidence>
<comment type="caution">
    <text evidence="10">The sequence shown here is derived from an EMBL/GenBank/DDBJ whole genome shotgun (WGS) entry which is preliminary data.</text>
</comment>
<feature type="domain" description="Ribosomal protein L9" evidence="9">
    <location>
        <begin position="12"/>
        <end position="39"/>
    </location>
</feature>
<dbReference type="GO" id="GO:0019843">
    <property type="term" value="F:rRNA binding"/>
    <property type="evidence" value="ECO:0007669"/>
    <property type="project" value="UniProtKB-UniRule"/>
</dbReference>
<evidence type="ECO:0000256" key="7">
    <source>
        <dbReference type="HAMAP-Rule" id="MF_00503"/>
    </source>
</evidence>
<proteinExistence type="inferred from homology"/>
<dbReference type="GO" id="GO:0003735">
    <property type="term" value="F:structural constituent of ribosome"/>
    <property type="evidence" value="ECO:0007669"/>
    <property type="project" value="InterPro"/>
</dbReference>
<dbReference type="InterPro" id="IPR036791">
    <property type="entry name" value="Ribosomal_bL9_C_sf"/>
</dbReference>
<evidence type="ECO:0000256" key="1">
    <source>
        <dbReference type="ARBA" id="ARBA00010605"/>
    </source>
</evidence>
<dbReference type="SUPFAM" id="SSF55653">
    <property type="entry name" value="Ribosomal protein L9 C-domain"/>
    <property type="match status" value="1"/>
</dbReference>
<protein>
    <recommendedName>
        <fullName evidence="6 7">Large ribosomal subunit protein bL9</fullName>
    </recommendedName>
</protein>
<accession>A0A014KWC7</accession>
<evidence type="ECO:0000256" key="6">
    <source>
        <dbReference type="ARBA" id="ARBA00035292"/>
    </source>
</evidence>
<name>A0A014KWC7_9BACT</name>
<evidence type="ECO:0000313" key="10">
    <source>
        <dbReference type="EMBL" id="EXU61306.1"/>
    </source>
</evidence>
<evidence type="ECO:0000256" key="8">
    <source>
        <dbReference type="SAM" id="Coils"/>
    </source>
</evidence>
<dbReference type="InterPro" id="IPR000244">
    <property type="entry name" value="Ribosomal_bL9"/>
</dbReference>